<keyword evidence="4" id="KW-1185">Reference proteome</keyword>
<dbReference type="CDD" id="cd05257">
    <property type="entry name" value="Arna_like_SDR_e"/>
    <property type="match status" value="1"/>
</dbReference>
<dbReference type="InterPro" id="IPR001509">
    <property type="entry name" value="Epimerase_deHydtase"/>
</dbReference>
<dbReference type="InterPro" id="IPR050177">
    <property type="entry name" value="Lipid_A_modif_metabolic_enz"/>
</dbReference>
<protein>
    <submittedName>
        <fullName evidence="3">Bifunctional polymyxin resistance protein ArnA</fullName>
    </submittedName>
</protein>
<dbReference type="InterPro" id="IPR045869">
    <property type="entry name" value="Arna-like_SDR_e"/>
</dbReference>
<dbReference type="PANTHER" id="PTHR43245">
    <property type="entry name" value="BIFUNCTIONAL POLYMYXIN RESISTANCE PROTEIN ARNA"/>
    <property type="match status" value="1"/>
</dbReference>
<keyword evidence="1" id="KW-0520">NAD</keyword>
<dbReference type="Pfam" id="PF01370">
    <property type="entry name" value="Epimerase"/>
    <property type="match status" value="1"/>
</dbReference>
<dbReference type="EMBL" id="CATZBU010000002">
    <property type="protein sequence ID" value="CAJ0782033.1"/>
    <property type="molecule type" value="Genomic_DNA"/>
</dbReference>
<dbReference type="SUPFAM" id="SSF51735">
    <property type="entry name" value="NAD(P)-binding Rossmann-fold domains"/>
    <property type="match status" value="1"/>
</dbReference>
<organism evidence="3 4">
    <name type="scientific">Ralstonia psammae</name>
    <dbReference type="NCBI Taxonomy" id="3058598"/>
    <lineage>
        <taxon>Bacteria</taxon>
        <taxon>Pseudomonadati</taxon>
        <taxon>Pseudomonadota</taxon>
        <taxon>Betaproteobacteria</taxon>
        <taxon>Burkholderiales</taxon>
        <taxon>Burkholderiaceae</taxon>
        <taxon>Ralstonia</taxon>
    </lineage>
</organism>
<reference evidence="3 4" key="1">
    <citation type="submission" date="2023-07" db="EMBL/GenBank/DDBJ databases">
        <authorList>
            <person name="Peeters C."/>
        </authorList>
    </citation>
    <scope>NUCLEOTIDE SEQUENCE [LARGE SCALE GENOMIC DNA]</scope>
    <source>
        <strain evidence="3 4">LMG 19083</strain>
    </source>
</reference>
<accession>A0ABM9J4C0</accession>
<gene>
    <name evidence="3" type="primary">arnA_2</name>
    <name evidence="3" type="ORF">LMG19083_00856</name>
</gene>
<dbReference type="InterPro" id="IPR036291">
    <property type="entry name" value="NAD(P)-bd_dom_sf"/>
</dbReference>
<evidence type="ECO:0000259" key="2">
    <source>
        <dbReference type="Pfam" id="PF01370"/>
    </source>
</evidence>
<dbReference type="Gene3D" id="3.40.50.720">
    <property type="entry name" value="NAD(P)-binding Rossmann-like Domain"/>
    <property type="match status" value="1"/>
</dbReference>
<dbReference type="NCBIfam" id="NF008872">
    <property type="entry name" value="PRK11908.1"/>
    <property type="match status" value="1"/>
</dbReference>
<comment type="caution">
    <text evidence="3">The sequence shown here is derived from an EMBL/GenBank/DDBJ whole genome shotgun (WGS) entry which is preliminary data.</text>
</comment>
<feature type="domain" description="NAD-dependent epimerase/dehydratase" evidence="2">
    <location>
        <begin position="4"/>
        <end position="251"/>
    </location>
</feature>
<dbReference type="PANTHER" id="PTHR43245:SF13">
    <property type="entry name" value="UDP-D-APIOSE_UDP-D-XYLOSE SYNTHASE 2"/>
    <property type="match status" value="1"/>
</dbReference>
<dbReference type="Proteomes" id="UP001189813">
    <property type="component" value="Unassembled WGS sequence"/>
</dbReference>
<proteinExistence type="predicted"/>
<evidence type="ECO:0000313" key="4">
    <source>
        <dbReference type="Proteomes" id="UP001189813"/>
    </source>
</evidence>
<evidence type="ECO:0000313" key="3">
    <source>
        <dbReference type="EMBL" id="CAJ0782033.1"/>
    </source>
</evidence>
<sequence length="354" mass="39833">MKKVLILGVNGFIGHHLSKRILETTDWEVYGMDMQTERLGDLINHPRMHFFEGDITINKEWVEYHVKKCDVILPLVAIATPSTYVKDPLRVFELDFEANLPIVRSAAKYGKHLVFPSTSEVYGMCSDSEFDPEASPLIYGPINKPRWIYACSKQLMDRVIWGYGMEGLNFTLFRPFNWIGPGLDSIYTPKEGSSRVVTQFLGHIVRGENIKLVDGGSQKRAFTYIDDGIDALVRIIANKNGVASGKIYNIGNPSNNYSVRELANMMLEQAANIDEYKDTAKQVQLVETTSGAYYGNGYQDVQNRVPKIANTMEDLGWKPTTVMKDALANIFEAYRTHVAEARSLVEDGNGNSNK</sequence>
<evidence type="ECO:0000256" key="1">
    <source>
        <dbReference type="ARBA" id="ARBA00023027"/>
    </source>
</evidence>
<name>A0ABM9J4C0_9RALS</name>
<dbReference type="RefSeq" id="WP_316664329.1">
    <property type="nucleotide sequence ID" value="NZ_CATZBU010000002.1"/>
</dbReference>